<dbReference type="GO" id="GO:0005829">
    <property type="term" value="C:cytosol"/>
    <property type="evidence" value="ECO:0007669"/>
    <property type="project" value="TreeGrafter"/>
</dbReference>
<reference evidence="10 11" key="1">
    <citation type="submission" date="2018-04" db="EMBL/GenBank/DDBJ databases">
        <title>Complete genome uncultured novel isolate.</title>
        <authorList>
            <person name="Merlino G."/>
        </authorList>
    </citation>
    <scope>NUCLEOTIDE SEQUENCE [LARGE SCALE GENOMIC DNA]</scope>
    <source>
        <strain evidence="11">R1DC9</strain>
    </source>
</reference>
<evidence type="ECO:0000256" key="4">
    <source>
        <dbReference type="ARBA" id="ARBA00022563"/>
    </source>
</evidence>
<dbReference type="CDD" id="cd00209">
    <property type="entry name" value="DHFR"/>
    <property type="match status" value="1"/>
</dbReference>
<evidence type="ECO:0000256" key="5">
    <source>
        <dbReference type="ARBA" id="ARBA00022857"/>
    </source>
</evidence>
<dbReference type="GO" id="GO:0070401">
    <property type="term" value="F:NADP+ binding"/>
    <property type="evidence" value="ECO:0007669"/>
    <property type="project" value="UniProtKB-ARBA"/>
</dbReference>
<dbReference type="GO" id="GO:0046654">
    <property type="term" value="P:tetrahydrofolate biosynthetic process"/>
    <property type="evidence" value="ECO:0007669"/>
    <property type="project" value="UniProtKB-UniPathway"/>
</dbReference>
<evidence type="ECO:0000313" key="11">
    <source>
        <dbReference type="Proteomes" id="UP000298616"/>
    </source>
</evidence>
<dbReference type="PROSITE" id="PS51330">
    <property type="entry name" value="DHFR_2"/>
    <property type="match status" value="1"/>
</dbReference>
<feature type="domain" description="DHFR" evidence="9">
    <location>
        <begin position="2"/>
        <end position="165"/>
    </location>
</feature>
<comment type="similarity">
    <text evidence="2 8">Belongs to the dihydrofolate reductase family.</text>
</comment>
<evidence type="ECO:0000256" key="8">
    <source>
        <dbReference type="PIRNR" id="PIRNR000194"/>
    </source>
</evidence>
<dbReference type="Gene3D" id="3.40.430.10">
    <property type="entry name" value="Dihydrofolate Reductase, subunit A"/>
    <property type="match status" value="1"/>
</dbReference>
<dbReference type="GO" id="GO:0004146">
    <property type="term" value="F:dihydrofolate reductase activity"/>
    <property type="evidence" value="ECO:0007669"/>
    <property type="project" value="UniProtKB-EC"/>
</dbReference>
<evidence type="ECO:0000313" key="10">
    <source>
        <dbReference type="EMBL" id="QCK14688.1"/>
    </source>
</evidence>
<dbReference type="PRINTS" id="PR00070">
    <property type="entry name" value="DHFR"/>
</dbReference>
<dbReference type="UniPathway" id="UPA00077">
    <property type="reaction ID" value="UER00158"/>
</dbReference>
<dbReference type="AlphaFoldDB" id="A0A4D7K5N3"/>
<keyword evidence="6 8" id="KW-0560">Oxidoreductase</keyword>
<dbReference type="PANTHER" id="PTHR48069:SF3">
    <property type="entry name" value="DIHYDROFOLATE REDUCTASE"/>
    <property type="match status" value="1"/>
</dbReference>
<dbReference type="Proteomes" id="UP000298616">
    <property type="component" value="Chromosome"/>
</dbReference>
<evidence type="ECO:0000256" key="3">
    <source>
        <dbReference type="ARBA" id="ARBA00012856"/>
    </source>
</evidence>
<dbReference type="GO" id="GO:0006730">
    <property type="term" value="P:one-carbon metabolic process"/>
    <property type="evidence" value="ECO:0007669"/>
    <property type="project" value="UniProtKB-KW"/>
</dbReference>
<evidence type="ECO:0000256" key="7">
    <source>
        <dbReference type="ARBA" id="ARBA00025067"/>
    </source>
</evidence>
<dbReference type="GO" id="GO:0016301">
    <property type="term" value="F:kinase activity"/>
    <property type="evidence" value="ECO:0007669"/>
    <property type="project" value="UniProtKB-KW"/>
</dbReference>
<evidence type="ECO:0000256" key="1">
    <source>
        <dbReference type="ARBA" id="ARBA00004903"/>
    </source>
</evidence>
<dbReference type="GO" id="GO:0046452">
    <property type="term" value="P:dihydrofolate metabolic process"/>
    <property type="evidence" value="ECO:0007669"/>
    <property type="project" value="TreeGrafter"/>
</dbReference>
<dbReference type="OrthoDB" id="9804315at2"/>
<keyword evidence="4 8" id="KW-0554">One-carbon metabolism</keyword>
<comment type="catalytic activity">
    <reaction evidence="8">
        <text>(6S)-5,6,7,8-tetrahydrofolate + NADP(+) = 7,8-dihydrofolate + NADPH + H(+)</text>
        <dbReference type="Rhea" id="RHEA:15009"/>
        <dbReference type="ChEBI" id="CHEBI:15378"/>
        <dbReference type="ChEBI" id="CHEBI:57451"/>
        <dbReference type="ChEBI" id="CHEBI:57453"/>
        <dbReference type="ChEBI" id="CHEBI:57783"/>
        <dbReference type="ChEBI" id="CHEBI:58349"/>
        <dbReference type="EC" id="1.5.1.3"/>
    </reaction>
</comment>
<dbReference type="EMBL" id="CP028923">
    <property type="protein sequence ID" value="QCK14688.1"/>
    <property type="molecule type" value="Genomic_DNA"/>
</dbReference>
<protein>
    <recommendedName>
        <fullName evidence="3 8">Dihydrofolate reductase</fullName>
        <ecNumber evidence="3 8">1.5.1.3</ecNumber>
    </recommendedName>
</protein>
<dbReference type="GO" id="GO:0046655">
    <property type="term" value="P:folic acid metabolic process"/>
    <property type="evidence" value="ECO:0007669"/>
    <property type="project" value="TreeGrafter"/>
</dbReference>
<sequence length="167" mass="19416">MRISMIAAKSENNVIGKDNDLIWHMPGDMNYFKAVTRKRCIIMGRKNYESLPENFRPLPGRTNIIMSRNTEYKAPGCIVVNSAEKALEEARKTNESEVFIIGGEHIYRQFLDSTDKIYLTEIKETFEGDAFFPELDKKMFKEVSRIKMPADEKNPYNYDFTVLINTK</sequence>
<dbReference type="RefSeq" id="WP_137090274.1">
    <property type="nucleotide sequence ID" value="NZ_CP028923.1"/>
</dbReference>
<comment type="pathway">
    <text evidence="1 8">Cofactor biosynthesis; tetrahydrofolate biosynthesis; 5,6,7,8-tetrahydrofolate from 7,8-dihydrofolate: step 1/1.</text>
</comment>
<proteinExistence type="inferred from homology"/>
<dbReference type="PIRSF" id="PIRSF000194">
    <property type="entry name" value="DHFR"/>
    <property type="match status" value="1"/>
</dbReference>
<name>A0A4D7K5N3_9BACT</name>
<dbReference type="EC" id="1.5.1.3" evidence="3 8"/>
<comment type="function">
    <text evidence="7 8">Key enzyme in folate metabolism. Catalyzes an essential reaction for de novo glycine and purine synthesis, and for DNA precursor synthesis.</text>
</comment>
<dbReference type="SUPFAM" id="SSF53597">
    <property type="entry name" value="Dihydrofolate reductase-like"/>
    <property type="match status" value="1"/>
</dbReference>
<keyword evidence="11" id="KW-1185">Reference proteome</keyword>
<evidence type="ECO:0000256" key="6">
    <source>
        <dbReference type="ARBA" id="ARBA00023002"/>
    </source>
</evidence>
<dbReference type="KEGG" id="fpf:DCC35_08010"/>
<dbReference type="InterPro" id="IPR024072">
    <property type="entry name" value="DHFR-like_dom_sf"/>
</dbReference>
<keyword evidence="10" id="KW-0418">Kinase</keyword>
<keyword evidence="10" id="KW-0808">Transferase</keyword>
<organism evidence="10 11">
    <name type="scientific">Mangrovivirga cuniculi</name>
    <dbReference type="NCBI Taxonomy" id="2715131"/>
    <lineage>
        <taxon>Bacteria</taxon>
        <taxon>Pseudomonadati</taxon>
        <taxon>Bacteroidota</taxon>
        <taxon>Cytophagia</taxon>
        <taxon>Cytophagales</taxon>
        <taxon>Mangrovivirgaceae</taxon>
        <taxon>Mangrovivirga</taxon>
    </lineage>
</organism>
<dbReference type="FunFam" id="3.40.430.10:FF:000001">
    <property type="entry name" value="Dihydrofolate reductase"/>
    <property type="match status" value="1"/>
</dbReference>
<accession>A0A4D7K5N3</accession>
<evidence type="ECO:0000256" key="2">
    <source>
        <dbReference type="ARBA" id="ARBA00009539"/>
    </source>
</evidence>
<dbReference type="Pfam" id="PF00186">
    <property type="entry name" value="DHFR_1"/>
    <property type="match status" value="1"/>
</dbReference>
<dbReference type="InterPro" id="IPR001796">
    <property type="entry name" value="DHFR_dom"/>
</dbReference>
<gene>
    <name evidence="10" type="ORF">DCC35_08010</name>
</gene>
<dbReference type="InterPro" id="IPR012259">
    <property type="entry name" value="DHFR"/>
</dbReference>
<dbReference type="PANTHER" id="PTHR48069">
    <property type="entry name" value="DIHYDROFOLATE REDUCTASE"/>
    <property type="match status" value="1"/>
</dbReference>
<keyword evidence="5 8" id="KW-0521">NADP</keyword>
<evidence type="ECO:0000259" key="9">
    <source>
        <dbReference type="PROSITE" id="PS51330"/>
    </source>
</evidence>